<dbReference type="GO" id="GO:0071949">
    <property type="term" value="F:FAD binding"/>
    <property type="evidence" value="ECO:0007669"/>
    <property type="project" value="InterPro"/>
</dbReference>
<name>A0A8J3FCE7_9ACTN</name>
<sequence length="390" mass="40949">MAMGSAIVIGAGIGGLSAAVGLHRAGWDVRVLERAPEIRALGAGIGLWPNAQRALATLGLGDAVAAIARPQRHGGIRTPDGRWLARWDGRYLQERMNGALIAVARPQLHEILRGALPAGALVTGAEVRGITPDGAVDTDADVPPADLIVAADGIHSRCRAALFPAHPGPVYGGVTAWLGICPPIAGLAPSTSWGAGEEVGLIPLVDDRTYWYTAVRSPAGVRHADERAYLLDRFGSWHADVGRAIAATPAESIIHLDLRHLATPLPTYVAGRVALLGDAAHATLPYLGQGAAQAIEDAATLAWAVRTHADLPTALRRYDEVRRPRSQAVARATVRTGALGPYVRHPVAVAVRNALVRLTPHRLATRGMIALSDWSLPDGTGREVSAAVAR</sequence>
<evidence type="ECO:0000313" key="5">
    <source>
        <dbReference type="Proteomes" id="UP000649739"/>
    </source>
</evidence>
<dbReference type="InterPro" id="IPR036188">
    <property type="entry name" value="FAD/NAD-bd_sf"/>
</dbReference>
<dbReference type="SUPFAM" id="SSF51905">
    <property type="entry name" value="FAD/NAD(P)-binding domain"/>
    <property type="match status" value="1"/>
</dbReference>
<reference evidence="4" key="1">
    <citation type="journal article" date="2014" name="Int. J. Syst. Evol. Microbiol.">
        <title>Complete genome sequence of Corynebacterium casei LMG S-19264T (=DSM 44701T), isolated from a smear-ripened cheese.</title>
        <authorList>
            <consortium name="US DOE Joint Genome Institute (JGI-PGF)"/>
            <person name="Walter F."/>
            <person name="Albersmeier A."/>
            <person name="Kalinowski J."/>
            <person name="Ruckert C."/>
        </authorList>
    </citation>
    <scope>NUCLEOTIDE SEQUENCE</scope>
    <source>
        <strain evidence="4">JCM 3090</strain>
    </source>
</reference>
<gene>
    <name evidence="4" type="ORF">GCM10010123_39300</name>
</gene>
<dbReference type="PANTHER" id="PTHR13789">
    <property type="entry name" value="MONOOXYGENASE"/>
    <property type="match status" value="1"/>
</dbReference>
<keyword evidence="1" id="KW-0560">Oxidoreductase</keyword>
<dbReference type="EMBL" id="BMQB01000010">
    <property type="protein sequence ID" value="GGK05543.1"/>
    <property type="molecule type" value="Genomic_DNA"/>
</dbReference>
<dbReference type="Gene3D" id="3.50.50.60">
    <property type="entry name" value="FAD/NAD(P)-binding domain"/>
    <property type="match status" value="1"/>
</dbReference>
<feature type="domain" description="FAD-binding" evidence="3">
    <location>
        <begin position="6"/>
        <end position="332"/>
    </location>
</feature>
<keyword evidence="5" id="KW-1185">Reference proteome</keyword>
<dbReference type="PANTHER" id="PTHR13789:SF309">
    <property type="entry name" value="PUTATIVE (AFU_ORTHOLOGUE AFUA_6G14510)-RELATED"/>
    <property type="match status" value="1"/>
</dbReference>
<protein>
    <submittedName>
        <fullName evidence="4">FAD-dependent oxidoreductase</fullName>
    </submittedName>
</protein>
<dbReference type="InterPro" id="IPR002938">
    <property type="entry name" value="FAD-bd"/>
</dbReference>
<evidence type="ECO:0000259" key="3">
    <source>
        <dbReference type="Pfam" id="PF01494"/>
    </source>
</evidence>
<organism evidence="4 5">
    <name type="scientific">Pilimelia anulata</name>
    <dbReference type="NCBI Taxonomy" id="53371"/>
    <lineage>
        <taxon>Bacteria</taxon>
        <taxon>Bacillati</taxon>
        <taxon>Actinomycetota</taxon>
        <taxon>Actinomycetes</taxon>
        <taxon>Micromonosporales</taxon>
        <taxon>Micromonosporaceae</taxon>
        <taxon>Pilimelia</taxon>
    </lineage>
</organism>
<accession>A0A8J3FCE7</accession>
<evidence type="ECO:0000256" key="2">
    <source>
        <dbReference type="ARBA" id="ARBA00023033"/>
    </source>
</evidence>
<dbReference type="PRINTS" id="PR00420">
    <property type="entry name" value="RNGMNOXGNASE"/>
</dbReference>
<keyword evidence="2" id="KW-0503">Monooxygenase</keyword>
<dbReference type="InterPro" id="IPR050493">
    <property type="entry name" value="FAD-dep_Monooxygenase_BioMet"/>
</dbReference>
<dbReference type="Proteomes" id="UP000649739">
    <property type="component" value="Unassembled WGS sequence"/>
</dbReference>
<reference evidence="4" key="2">
    <citation type="submission" date="2020-09" db="EMBL/GenBank/DDBJ databases">
        <authorList>
            <person name="Sun Q."/>
            <person name="Ohkuma M."/>
        </authorList>
    </citation>
    <scope>NUCLEOTIDE SEQUENCE</scope>
    <source>
        <strain evidence="4">JCM 3090</strain>
    </source>
</reference>
<evidence type="ECO:0000256" key="1">
    <source>
        <dbReference type="ARBA" id="ARBA00023002"/>
    </source>
</evidence>
<dbReference type="GO" id="GO:0004497">
    <property type="term" value="F:monooxygenase activity"/>
    <property type="evidence" value="ECO:0007669"/>
    <property type="project" value="UniProtKB-KW"/>
</dbReference>
<evidence type="ECO:0000313" key="4">
    <source>
        <dbReference type="EMBL" id="GGK05543.1"/>
    </source>
</evidence>
<proteinExistence type="predicted"/>
<dbReference type="AlphaFoldDB" id="A0A8J3FCE7"/>
<dbReference type="Pfam" id="PF01494">
    <property type="entry name" value="FAD_binding_3"/>
    <property type="match status" value="1"/>
</dbReference>
<comment type="caution">
    <text evidence="4">The sequence shown here is derived from an EMBL/GenBank/DDBJ whole genome shotgun (WGS) entry which is preliminary data.</text>
</comment>